<dbReference type="EMBL" id="JACHKF010000001">
    <property type="protein sequence ID" value="MBB6570715.1"/>
    <property type="molecule type" value="Genomic_DNA"/>
</dbReference>
<dbReference type="InterPro" id="IPR053847">
    <property type="entry name" value="DUF6928"/>
</dbReference>
<proteinExistence type="predicted"/>
<protein>
    <submittedName>
        <fullName evidence="1">Uncharacterized protein</fullName>
    </submittedName>
</protein>
<evidence type="ECO:0000313" key="2">
    <source>
        <dbReference type="Proteomes" id="UP000553957"/>
    </source>
</evidence>
<dbReference type="RefSeq" id="WP_202886452.1">
    <property type="nucleotide sequence ID" value="NZ_BAAAGT010000011.1"/>
</dbReference>
<dbReference type="Pfam" id="PF21997">
    <property type="entry name" value="DUF6928"/>
    <property type="match status" value="1"/>
</dbReference>
<organism evidence="1 2">
    <name type="scientific">Kribbella sandramycini</name>
    <dbReference type="NCBI Taxonomy" id="60450"/>
    <lineage>
        <taxon>Bacteria</taxon>
        <taxon>Bacillati</taxon>
        <taxon>Actinomycetota</taxon>
        <taxon>Actinomycetes</taxon>
        <taxon>Propionibacteriales</taxon>
        <taxon>Kribbellaceae</taxon>
        <taxon>Kribbella</taxon>
    </lineage>
</organism>
<reference evidence="1 2" key="1">
    <citation type="submission" date="2020-08" db="EMBL/GenBank/DDBJ databases">
        <title>Sequencing the genomes of 1000 actinobacteria strains.</title>
        <authorList>
            <person name="Klenk H.-P."/>
        </authorList>
    </citation>
    <scope>NUCLEOTIDE SEQUENCE [LARGE SCALE GENOMIC DNA]</scope>
    <source>
        <strain evidence="1 2">DSM 15626</strain>
    </source>
</reference>
<accession>A0A841SN33</accession>
<gene>
    <name evidence="1" type="ORF">HNR71_006352</name>
</gene>
<dbReference type="AlphaFoldDB" id="A0A841SN33"/>
<evidence type="ECO:0000313" key="1">
    <source>
        <dbReference type="EMBL" id="MBB6570715.1"/>
    </source>
</evidence>
<comment type="caution">
    <text evidence="1">The sequence shown here is derived from an EMBL/GenBank/DDBJ whole genome shotgun (WGS) entry which is preliminary data.</text>
</comment>
<name>A0A841SN33_9ACTN</name>
<sequence>MGSKAAVVAFGQAGRWPVFTDSVVVDEPGSRQLARTVLEPDAVATGSIGLDLAVWPEAGISCVAKLYAHEIFSSRELAIYRPSELADWVGRIADARAAAAVFMHSAEDWAAFAIWGGGELIRSLRMNAEHGIIEDVGDRRAFEAPFWDGEKPLQGSETTAFRSIR</sequence>
<dbReference type="Proteomes" id="UP000553957">
    <property type="component" value="Unassembled WGS sequence"/>
</dbReference>